<name>A0AAV6YU23_ENGPU</name>
<reference evidence="1" key="1">
    <citation type="thesis" date="2020" institute="ProQuest LLC" country="789 East Eisenhower Parkway, Ann Arbor, MI, USA">
        <title>Comparative Genomics and Chromosome Evolution.</title>
        <authorList>
            <person name="Mudd A.B."/>
        </authorList>
    </citation>
    <scope>NUCLEOTIDE SEQUENCE</scope>
    <source>
        <strain evidence="1">237g6f4</strain>
        <tissue evidence="1">Blood</tissue>
    </source>
</reference>
<protein>
    <submittedName>
        <fullName evidence="1">Uncharacterized protein</fullName>
    </submittedName>
</protein>
<keyword evidence="2" id="KW-1185">Reference proteome</keyword>
<dbReference type="AlphaFoldDB" id="A0AAV6YU23"/>
<dbReference type="EMBL" id="WNYA01019570">
    <property type="protein sequence ID" value="KAG8538637.1"/>
    <property type="molecule type" value="Genomic_DNA"/>
</dbReference>
<comment type="caution">
    <text evidence="1">The sequence shown here is derived from an EMBL/GenBank/DDBJ whole genome shotgun (WGS) entry which is preliminary data.</text>
</comment>
<organism evidence="1 2">
    <name type="scientific">Engystomops pustulosus</name>
    <name type="common">Tungara frog</name>
    <name type="synonym">Physalaemus pustulosus</name>
    <dbReference type="NCBI Taxonomy" id="76066"/>
    <lineage>
        <taxon>Eukaryota</taxon>
        <taxon>Metazoa</taxon>
        <taxon>Chordata</taxon>
        <taxon>Craniata</taxon>
        <taxon>Vertebrata</taxon>
        <taxon>Euteleostomi</taxon>
        <taxon>Amphibia</taxon>
        <taxon>Batrachia</taxon>
        <taxon>Anura</taxon>
        <taxon>Neobatrachia</taxon>
        <taxon>Hyloidea</taxon>
        <taxon>Leptodactylidae</taxon>
        <taxon>Leiuperinae</taxon>
        <taxon>Engystomops</taxon>
    </lineage>
</organism>
<gene>
    <name evidence="1" type="ORF">GDO81_022289</name>
</gene>
<dbReference type="Proteomes" id="UP000824782">
    <property type="component" value="Unassembled WGS sequence"/>
</dbReference>
<accession>A0AAV6YU23</accession>
<evidence type="ECO:0000313" key="1">
    <source>
        <dbReference type="EMBL" id="KAG8538637.1"/>
    </source>
</evidence>
<proteinExistence type="predicted"/>
<sequence>MLEFPPQALIQAVPVQAPEARELAEESRHPFLEHLPPLCLTATKAQQWYLALKKVLKGLSYLCFFQERRIELPVASSHPGGLCNIQRKQN</sequence>
<evidence type="ECO:0000313" key="2">
    <source>
        <dbReference type="Proteomes" id="UP000824782"/>
    </source>
</evidence>